<name>A0A7S9SU47_9VIRU</name>
<sequence>MAANLQLDIIVPPSYSTLLLAVTDASVYPDSPPIVSAPTIEIEIPNFGKKILPFVPLQTNIFGSDTLGITEAGCKQSLPDGIYKIKYSIAPAYLNYVEKTIMRIDKLQEKFDNAFLKLDMMECDSALRTQSSVNLNTINFFIQGALASANNCSEQDALKLYTKASNMLDQFLKTNCGCSGNGNNYIINFR</sequence>
<gene>
    <name evidence="1" type="ORF">NIOZUU157_00274</name>
</gene>
<reference evidence="1" key="1">
    <citation type="submission" date="2020-08" db="EMBL/GenBank/DDBJ databases">
        <title>Bridging the membrane lipid divide: bacteria of the FCB group superphylum have the potential to synthesize archaeal ether lipids.</title>
        <authorList>
            <person name="Villanueva L."/>
            <person name="von Meijenfeldt F.A.B."/>
            <person name="Westbye A.B."/>
            <person name="Yadav S."/>
            <person name="Hopmans E.C."/>
            <person name="Dutilh B.E."/>
            <person name="Sinninghe Damste J.S."/>
        </authorList>
    </citation>
    <scope>NUCLEOTIDE SEQUENCE</scope>
    <source>
        <strain evidence="1">NIOZ-UU157</strain>
    </source>
</reference>
<protein>
    <submittedName>
        <fullName evidence="1">Uncharacterized protein</fullName>
    </submittedName>
</protein>
<dbReference type="EMBL" id="MW030560">
    <property type="protein sequence ID" value="QPI16383.1"/>
    <property type="molecule type" value="Genomic_DNA"/>
</dbReference>
<proteinExistence type="predicted"/>
<evidence type="ECO:0000313" key="1">
    <source>
        <dbReference type="EMBL" id="QPI16383.1"/>
    </source>
</evidence>
<accession>A0A7S9SU47</accession>
<organism evidence="1">
    <name type="scientific">Virus NIOZ-UU157</name>
    <dbReference type="NCBI Taxonomy" id="2763269"/>
    <lineage>
        <taxon>Viruses</taxon>
    </lineage>
</organism>